<dbReference type="SUPFAM" id="SSF56935">
    <property type="entry name" value="Porins"/>
    <property type="match status" value="1"/>
</dbReference>
<protein>
    <recommendedName>
        <fullName evidence="5">TonB-dependent receptor</fullName>
    </recommendedName>
</protein>
<evidence type="ECO:0000313" key="3">
    <source>
        <dbReference type="EMBL" id="OQW87870.1"/>
    </source>
</evidence>
<evidence type="ECO:0000256" key="2">
    <source>
        <dbReference type="SAM" id="SignalP"/>
    </source>
</evidence>
<name>A0A1W9KTS5_9BURK</name>
<evidence type="ECO:0008006" key="5">
    <source>
        <dbReference type="Google" id="ProtNLM"/>
    </source>
</evidence>
<feature type="chain" id="PRO_5012642395" description="TonB-dependent receptor" evidence="2">
    <location>
        <begin position="33"/>
        <end position="1102"/>
    </location>
</feature>
<comment type="caution">
    <text evidence="3">The sequence shown here is derived from an EMBL/GenBank/DDBJ whole genome shotgun (WGS) entry which is preliminary data.</text>
</comment>
<keyword evidence="2" id="KW-0732">Signal</keyword>
<proteinExistence type="predicted"/>
<feature type="signal peptide" evidence="2">
    <location>
        <begin position="1"/>
        <end position="32"/>
    </location>
</feature>
<organism evidence="3 4">
    <name type="scientific">Rhodoferax ferrireducens</name>
    <dbReference type="NCBI Taxonomy" id="192843"/>
    <lineage>
        <taxon>Bacteria</taxon>
        <taxon>Pseudomonadati</taxon>
        <taxon>Pseudomonadota</taxon>
        <taxon>Betaproteobacteria</taxon>
        <taxon>Burkholderiales</taxon>
        <taxon>Comamonadaceae</taxon>
        <taxon>Rhodoferax</taxon>
    </lineage>
</organism>
<dbReference type="InterPro" id="IPR008964">
    <property type="entry name" value="Invasin/intimin_cell_adhesion"/>
</dbReference>
<dbReference type="Proteomes" id="UP000192505">
    <property type="component" value="Unassembled WGS sequence"/>
</dbReference>
<gene>
    <name evidence="3" type="ORF">BWK72_11255</name>
</gene>
<accession>A0A1W9KTS5</accession>
<dbReference type="SUPFAM" id="SSF49373">
    <property type="entry name" value="Invasin/intimin cell-adhesion fragments"/>
    <property type="match status" value="1"/>
</dbReference>
<dbReference type="EMBL" id="MTEI01000006">
    <property type="protein sequence ID" value="OQW87870.1"/>
    <property type="molecule type" value="Genomic_DNA"/>
</dbReference>
<sequence length="1102" mass="118476">MRSTARLNTRNHFRVHALALATLFALSHPAVWSQTTQSLYPLANPAGAQPGQQSTVLKAQVEGVDYSVNANAAHLVVEVARNGVPADGQTAVAVTVRVLGQDGKPLANSVFATLETTGGRILLPGASTDEAGPGARDADRTTPGVQLEVRQGMARFSLLAPMNPQDVKLRVTVGGQEASGVVSFVPDMRNMVAAGLIEGVINLSGSGSVLTPARTNDGFEREIERFSRVFGDGNSAAVRTAFFLKGVVKGEYLLTAAYDSDKEVRSRLLSDIQPDAFYPVYGDASLKGEDAKSASALYVRVDKGKSYLLYGDFVTGDGFSQRSGGGAVASIQQRSLGVYNRSATGVRWHYDKESIKGNVFAINDTLRQVIEEFASQGSGPYGLRNGGAVVGTEKVEVLVRDRNAPARILSTRPLAALADYSFEPFSGRIVLNQFLPSLDPDLNPVSLRVSYEVDQGGDAFWVVGADGQLRINDQWEVGGSVVEDQNPLAANRLSSANLSWRIATGTVLVAEVARTSGTVNTNSVNQSTLPGLAASSGDVSGNAWRVELAHEGERTEGRVFIGQSDPTFNNLASPLTGGKAEALLRGSVKVTDTAKLYAELQRSEDRNPGAADRDAALVGLNIKLSDRLTLDAGLRAVRQSAGTLSSSSASPFASTSGLTGSIATGAAGGAVGFGNQTIDPVTGLPQIQNGGLLATPTSTSLNGLSSDTVRVGLGFKATERLTLGGEIENDIAGEPRNRYALGGDYVLAERTRLYARAEHQTGLSATNAVTTTDSTTNALVFGVDTSYWRDTQLFSEYRLRDALSGADTQLASGVRNGWDLQPGLRVNTAYEWTQVVSGAAPTTQAVSVGLDYTAHPLWRGSTKLEHRISGDVETTADNEAFNTTLWQVMAARKINRDWTFLARNYLLKTSYETRGGVFQDRVQVGVAYRDTDTNRINALAKYEYKTEQDDSNATTGSVSTRAHIVSMHADYHPSRPWWLTGRFAAKWQKDRFENGVSDGFRAQLYSGRLVYDVTENWDLGLMAAMQVGQYGARQHALGLEVGYLVKQNLWLSAGYNHTGFAADSDLSGYEYTRDGFYVRLRFKFDQNLFVGSNQAINRAMDR</sequence>
<feature type="region of interest" description="Disordered" evidence="1">
    <location>
        <begin position="123"/>
        <end position="142"/>
    </location>
</feature>
<reference evidence="3 4" key="1">
    <citation type="submission" date="2017-01" db="EMBL/GenBank/DDBJ databases">
        <title>Novel large sulfur bacteria in the metagenomes of groundwater-fed chemosynthetic microbial mats in the Lake Huron basin.</title>
        <authorList>
            <person name="Sharrar A.M."/>
            <person name="Flood B.E."/>
            <person name="Bailey J.V."/>
            <person name="Jones D.S."/>
            <person name="Biddanda B."/>
            <person name="Ruberg S.A."/>
            <person name="Marcus D.N."/>
            <person name="Dick G.J."/>
        </authorList>
    </citation>
    <scope>NUCLEOTIDE SEQUENCE [LARGE SCALE GENOMIC DNA]</scope>
    <source>
        <strain evidence="3">A7</strain>
    </source>
</reference>
<dbReference type="Gene3D" id="2.60.40.10">
    <property type="entry name" value="Immunoglobulins"/>
    <property type="match status" value="1"/>
</dbReference>
<dbReference type="AlphaFoldDB" id="A0A1W9KTS5"/>
<dbReference type="InterPro" id="IPR013783">
    <property type="entry name" value="Ig-like_fold"/>
</dbReference>
<evidence type="ECO:0000256" key="1">
    <source>
        <dbReference type="SAM" id="MobiDB-lite"/>
    </source>
</evidence>
<evidence type="ECO:0000313" key="4">
    <source>
        <dbReference type="Proteomes" id="UP000192505"/>
    </source>
</evidence>